<reference evidence="1" key="1">
    <citation type="submission" date="2016-03" db="EMBL/GenBank/DDBJ databases">
        <authorList>
            <person name="Ploux O."/>
        </authorList>
    </citation>
    <scope>NUCLEOTIDE SEQUENCE</scope>
    <source>
        <strain evidence="1">UC10</strain>
    </source>
</reference>
<organism evidence="1">
    <name type="scientific">uncultured Mycobacterium sp</name>
    <dbReference type="NCBI Taxonomy" id="171292"/>
    <lineage>
        <taxon>Bacteria</taxon>
        <taxon>Bacillati</taxon>
        <taxon>Actinomycetota</taxon>
        <taxon>Actinomycetes</taxon>
        <taxon>Mycobacteriales</taxon>
        <taxon>Mycobacteriaceae</taxon>
        <taxon>Mycobacterium</taxon>
        <taxon>environmental samples</taxon>
    </lineage>
</organism>
<protein>
    <submittedName>
        <fullName evidence="1">Uncharacterized protein</fullName>
    </submittedName>
</protein>
<dbReference type="EMBL" id="FLQS01000056">
    <property type="protein sequence ID" value="SBS78530.1"/>
    <property type="molecule type" value="Genomic_DNA"/>
</dbReference>
<dbReference type="AlphaFoldDB" id="A0A1Y5PMA9"/>
<accession>A0A1Y5PMA9</accession>
<proteinExistence type="predicted"/>
<name>A0A1Y5PMA9_9MYCO</name>
<evidence type="ECO:0000313" key="1">
    <source>
        <dbReference type="EMBL" id="SBS78530.1"/>
    </source>
</evidence>
<sequence>MLIAAVLAVGLTALQQPSAKATTGHEPLTAAGLVAALAIEGVAAPNPVDTTAQECPVAGCQQALVTDTMRVKSFATVSRAKWYAMTHRLPQFANIVVEFAPPLTIAQRDGYLAAIARLLP</sequence>
<gene>
    <name evidence="1" type="ORF">MHPYR_60018</name>
</gene>